<keyword evidence="2" id="KW-0519">Myristate</keyword>
<feature type="domain" description="EF-hand" evidence="8">
    <location>
        <begin position="839"/>
        <end position="874"/>
    </location>
</feature>
<feature type="domain" description="EF-hand" evidence="8">
    <location>
        <begin position="875"/>
        <end position="910"/>
    </location>
</feature>
<organism evidence="9">
    <name type="scientific">Albugo laibachii Nc14</name>
    <dbReference type="NCBI Taxonomy" id="890382"/>
    <lineage>
        <taxon>Eukaryota</taxon>
        <taxon>Sar</taxon>
        <taxon>Stramenopiles</taxon>
        <taxon>Oomycota</taxon>
        <taxon>Peronosporomycetes</taxon>
        <taxon>Albuginales</taxon>
        <taxon>Albuginaceae</taxon>
        <taxon>Albugo</taxon>
    </lineage>
</organism>
<feature type="domain" description="EF-hand" evidence="8">
    <location>
        <begin position="160"/>
        <end position="195"/>
    </location>
</feature>
<feature type="domain" description="EF-hand" evidence="8">
    <location>
        <begin position="1267"/>
        <end position="1302"/>
    </location>
</feature>
<dbReference type="InterPro" id="IPR011992">
    <property type="entry name" value="EF-hand-dom_pair"/>
</dbReference>
<dbReference type="Pfam" id="PF13833">
    <property type="entry name" value="EF-hand_8"/>
    <property type="match status" value="1"/>
</dbReference>
<keyword evidence="3" id="KW-0479">Metal-binding</keyword>
<feature type="domain" description="EF-hand" evidence="8">
    <location>
        <begin position="2016"/>
        <end position="2051"/>
    </location>
</feature>
<dbReference type="EMBL" id="FR824084">
    <property type="protein sequence ID" value="CCA17699.1"/>
    <property type="molecule type" value="Genomic_DNA"/>
</dbReference>
<dbReference type="Gene3D" id="1.10.238.10">
    <property type="entry name" value="EF-hand"/>
    <property type="match status" value="10"/>
</dbReference>
<feature type="domain" description="EF-hand" evidence="8">
    <location>
        <begin position="403"/>
        <end position="438"/>
    </location>
</feature>
<evidence type="ECO:0000256" key="5">
    <source>
        <dbReference type="ARBA" id="ARBA00022837"/>
    </source>
</evidence>
<dbReference type="Pfam" id="PF13499">
    <property type="entry name" value="EF-hand_7"/>
    <property type="match status" value="3"/>
</dbReference>
<sequence>MALIVNPKDITALHLTHKNCKKKLFVYPGISVEELQECIITIFNLSEQQAPCALRDENTRIIFPLCVVSAFPTRFQASNITTEAPWMEVLLAEEFSTLKAHTPEEKPQILKWKDVDLSDFDLALIANVMSQACSAAEMDLHTFERAVDKLLSESGRYDPVVREMFYRIFEMFDRKGTGKADSKALITGLSVFTGGDRDEKIRVLFDVYDTMQKGGLTINELIHLITSTVDITDVIMPLRLDTIRMTSAELAHLTAAECFKQNHCMITGTLSFQNFQKWYMNFNPAKVVADKIDSVHRGPVTDDLREYLNLDSSDVDELLEVFSRYYTTDSEMLRGLDACEVRPKRLVTREDFKNGFQRFLATRKEGSTTQIAQELDITFDQIDHHGNNYVTLTELGACLRDLSLDRTITSVFQLMDDDRDGYITQEDMWNHLTFVFRIAQQALASSAAHVWKNAFDPKSTASYITKNAFDRYRTQNERLSFPEFQQWFGNVVQTFLPDTLPPGERQNTMERISQPEHTAYATDYEQENVSSNQEEVVVSCINRLAALTTLQSRQAAEVFEVVAAKVNEEGVLSRAAFHQAFVELMQMKNSVPNDQVRALLDQIFSEFDTDQDEMVDFCELASGLSVLCSGSEHEKIQAVFTLFDIQQDGLIAREEMETYFASVFRMVYGVVPELAEVLEVTCEELALATVDEAFQAAQLSQDGRLSFQEIKKWYMSRPSQGAIFLPHRKLVDRNTGEQSNSPSNAETPESKLMRSVSMSEKALQEMKEELNLDSFDVNDVLEFFKLSAKDQQLDRQVFLQCFNKLLSTSKCGVGHPIVSSRLKEDTNQANVPSRPMKKDIKQLLTELFDLFDTDENGVIDVVELAAGISILCGGSLEQRSQSLFTLYDRDQDGYISQDEMVSYLTAVFKVMYKADPALDQYLGNSAEELAIATTKECFCEFDRNGDHQLSLEEFTQWIALQRDRASMLKSSRRKHGALVTSEREAIPLDYVERLLGLNHTNFQQVYDLLTTKTERNGFLSPTNLRECVKELIQRFTYAVSEQIKVDDIVDRISAAYGPGKVHFRGVLAGMTAFMHSLDQAEAAFSAFSDQNGSMSLGAMEEYLMNALLLVDAMDPTHLKGLKLSAPDLASILAYAIGTSEHEETGYEISIIAFKKWFVAPKKAFLRKLSAPFSLEEVRMLTNMQTFDVVDVFERFAEQADAQNRLTRDSFHQCMDTFIQLARSLSILQQARAKIITTRLFHVFKPDEYETIDFSELSSGLSVLCKGAQDAKLKAAFRLYDFNGDGFLSMGEMTRYLSSIFRVLYEIQPDMKSNTCVSPEELAVITAEQAFLQVKGDQQCQLTYENFLQWYTAPSHQLGGAVPPSKALTSVRDIQTIMGFERYDPGHLFLLLASFARDSQLCRSALLEAFNDLGKDQRLDYESMIDTLFDVFDSETDSIDFADFCSGISVICGGSREDKMNAALTLFDDGERRISLGNLTRYLSAVYKVLYRVSDERKIGISPADLGRITAEQAFSDAQVDPNANLGIEVFMNWYLDSGKPIYQELPCEPVAFLSGFLDKASVCTENGNLTRIDMEECVQALLGSKISKELIYDRILELFALFDVDGAGCVAWSEYRQALMITCGGIFENTVDEAFGRFDFSQDGVISSEGMVQYLISVFNVLKDAFPPGAMPLEFRDGNESIDALATRSTMRAFEYVNVDGDSVLSPPEFSIWYAQAWAGCMERLIDNGAPKWLIAREVGRLISADRQNILTFFQKQDGPVDKAVFSETLCLLASSSTINGAEDRVRAQTDDLFTFFDRDEDQLLDEMELERGVSLLCGRKNEEKLKTAFQLYDLNNDGFISLSEMRFFLTCVFEVFFELNPNVEAKMGVSPSQLGTRTAAEALREADLDQDRKLSYQEFRIWYTQPCSMNSDENDLKPDSISLQLVRELTQLERYAPESVFEVFAERCDTNDGTLTREAFTECFRSLVECGEDGDSDDRLEGIIDRLFDIFDANGNGVVDFCELSSGISILCGGSREEKIRATFALYDLNQDGLIALDEMTRYLTGVFRVLFETSPETRESLGISPQELALVTAEQCFAEADLDHDGKLTFEEFVQWYTHSSPALIREQSAIQARSSAGYPGVESEPWSYALHLIVDTLQGRRMEVQNCLQLNRFNVKDLLEVFFDESPSGELTFASFKKCFLQLEKLSESQSALDEDEKVRRLFRVFDHNQANEITFREFGSGISAFAASSTDEKIQAAFSLWGSDDGLTMDTFSACMASMLRVLYILSDDKQMSALMEEMTADDVAQSIAKECFQVLEIDVDGTISAELFKEWSTTQLERVIQAKDHSFRAGDV</sequence>
<dbReference type="InterPro" id="IPR002048">
    <property type="entry name" value="EF_hand_dom"/>
</dbReference>
<dbReference type="Pfam" id="PF13202">
    <property type="entry name" value="EF-hand_5"/>
    <property type="match status" value="3"/>
</dbReference>
<gene>
    <name evidence="9" type="primary">AlNc14C39G3353</name>
    <name evidence="9" type="ORF">ALNC14_038420</name>
</gene>
<name>F0W986_9STRA</name>
<feature type="domain" description="EF-hand" evidence="8">
    <location>
        <begin position="1980"/>
        <end position="2015"/>
    </location>
</feature>
<dbReference type="PROSITE" id="PS50222">
    <property type="entry name" value="EF_HAND_2"/>
    <property type="match status" value="15"/>
</dbReference>
<feature type="region of interest" description="Disordered" evidence="7">
    <location>
        <begin position="733"/>
        <end position="753"/>
    </location>
</feature>
<evidence type="ECO:0000259" key="8">
    <source>
        <dbReference type="PROSITE" id="PS50222"/>
    </source>
</evidence>
<dbReference type="HOGENOM" id="CLU_000824_0_0_1"/>
<feature type="domain" description="EF-hand" evidence="8">
    <location>
        <begin position="1785"/>
        <end position="1820"/>
    </location>
</feature>
<dbReference type="CDD" id="cd00051">
    <property type="entry name" value="EFh"/>
    <property type="match status" value="4"/>
</dbReference>
<feature type="compositionally biased region" description="Polar residues" evidence="7">
    <location>
        <begin position="736"/>
        <end position="747"/>
    </location>
</feature>
<dbReference type="PANTHER" id="PTHR23055">
    <property type="entry name" value="CALCIUM BINDING PROTEINS"/>
    <property type="match status" value="1"/>
</dbReference>
<evidence type="ECO:0000256" key="6">
    <source>
        <dbReference type="ARBA" id="ARBA00023288"/>
    </source>
</evidence>
<evidence type="ECO:0000313" key="9">
    <source>
        <dbReference type="EMBL" id="CCA17699.1"/>
    </source>
</evidence>
<dbReference type="PRINTS" id="PR00450">
    <property type="entry name" value="RECOVERIN"/>
</dbReference>
<evidence type="ECO:0000256" key="4">
    <source>
        <dbReference type="ARBA" id="ARBA00022737"/>
    </source>
</evidence>
<comment type="similarity">
    <text evidence="1">Belongs to the recoverin family.</text>
</comment>
<evidence type="ECO:0000256" key="3">
    <source>
        <dbReference type="ARBA" id="ARBA00022723"/>
    </source>
</evidence>
<feature type="domain" description="EF-hand" evidence="8">
    <location>
        <begin position="631"/>
        <end position="666"/>
    </location>
</feature>
<proteinExistence type="inferred from homology"/>
<reference evidence="9" key="1">
    <citation type="journal article" date="2011" name="PLoS Biol.">
        <title>Gene gain and loss during evolution of obligate parasitism in the white rust pathogen of Arabidopsis thaliana.</title>
        <authorList>
            <person name="Kemen E."/>
            <person name="Gardiner A."/>
            <person name="Schultz-Larsen T."/>
            <person name="Kemen A.C."/>
            <person name="Balmuth A.L."/>
            <person name="Robert-Seilaniantz A."/>
            <person name="Bailey K."/>
            <person name="Holub E."/>
            <person name="Studholme D.J."/>
            <person name="Maclean D."/>
            <person name="Jones J.D."/>
        </authorList>
    </citation>
    <scope>NUCLEOTIDE SEQUENCE</scope>
</reference>
<evidence type="ECO:0000256" key="7">
    <source>
        <dbReference type="SAM" id="MobiDB-lite"/>
    </source>
</evidence>
<dbReference type="SUPFAM" id="SSF47473">
    <property type="entry name" value="EF-hand"/>
    <property type="match status" value="11"/>
</dbReference>
<dbReference type="InterPro" id="IPR028846">
    <property type="entry name" value="Recoverin"/>
</dbReference>
<feature type="domain" description="EF-hand" evidence="8">
    <location>
        <begin position="929"/>
        <end position="964"/>
    </location>
</feature>
<accession>F0W986</accession>
<feature type="domain" description="EF-hand" evidence="8">
    <location>
        <begin position="2070"/>
        <end position="2105"/>
    </location>
</feature>
<keyword evidence="5" id="KW-0106">Calcium</keyword>
<reference evidence="9" key="2">
    <citation type="submission" date="2011-02" db="EMBL/GenBank/DDBJ databases">
        <authorList>
            <person name="MacLean D."/>
        </authorList>
    </citation>
    <scope>NUCLEOTIDE SEQUENCE</scope>
</reference>
<feature type="domain" description="EF-hand" evidence="8">
    <location>
        <begin position="1590"/>
        <end position="1625"/>
    </location>
</feature>
<feature type="domain" description="EF-hand" evidence="8">
    <location>
        <begin position="1821"/>
        <end position="1856"/>
    </location>
</feature>
<keyword evidence="6" id="KW-0449">Lipoprotein</keyword>
<evidence type="ECO:0000256" key="2">
    <source>
        <dbReference type="ARBA" id="ARBA00022707"/>
    </source>
</evidence>
<feature type="domain" description="EF-hand" evidence="8">
    <location>
        <begin position="595"/>
        <end position="630"/>
    </location>
</feature>
<dbReference type="InterPro" id="IPR018247">
    <property type="entry name" value="EF_Hand_1_Ca_BS"/>
</dbReference>
<protein>
    <submittedName>
        <fullName evidence="9">Uncharacterized protein AlNc14C39G3353</fullName>
    </submittedName>
</protein>
<dbReference type="PANTHER" id="PTHR23055:SF178">
    <property type="entry name" value="NEUROCALCIN HOMOLOG"/>
    <property type="match status" value="1"/>
</dbReference>
<dbReference type="SMART" id="SM00054">
    <property type="entry name" value="EFh"/>
    <property type="match status" value="21"/>
</dbReference>
<dbReference type="GO" id="GO:0005509">
    <property type="term" value="F:calcium ion binding"/>
    <property type="evidence" value="ECO:0007669"/>
    <property type="project" value="InterPro"/>
</dbReference>
<evidence type="ECO:0000256" key="1">
    <source>
        <dbReference type="ARBA" id="ARBA00006049"/>
    </source>
</evidence>
<keyword evidence="4" id="KW-0677">Repeat</keyword>
<dbReference type="PROSITE" id="PS00018">
    <property type="entry name" value="EF_HAND_1"/>
    <property type="match status" value="11"/>
</dbReference>
<feature type="domain" description="EF-hand" evidence="8">
    <location>
        <begin position="2197"/>
        <end position="2232"/>
    </location>
</feature>